<keyword evidence="1" id="KW-0812">Transmembrane</keyword>
<feature type="transmembrane region" description="Helical" evidence="1">
    <location>
        <begin position="20"/>
        <end position="40"/>
    </location>
</feature>
<dbReference type="InterPro" id="IPR042150">
    <property type="entry name" value="MmRce1-like"/>
</dbReference>
<evidence type="ECO:0000313" key="3">
    <source>
        <dbReference type="EMBL" id="MBP2190479.1"/>
    </source>
</evidence>
<feature type="transmembrane region" description="Helical" evidence="1">
    <location>
        <begin position="95"/>
        <end position="122"/>
    </location>
</feature>
<proteinExistence type="predicted"/>
<dbReference type="InterPro" id="IPR003675">
    <property type="entry name" value="Rce1/LyrA-like_dom"/>
</dbReference>
<sequence>MPAWQHIERQSQHDKGLRPVLVFFALAFVLTWMWWIPAALIERGTLPLDLPWIVLMIPGGLGPLLAALICSSTASGGPGVRPFLRHAFQWRSAPGFYVLATFGMAAMVLGTVPVHLIAGATWDSSGALAGLIALAPMFVFTFILGGGIDEEFGWRGYALPRLQAELPPWSANLLLGVAWSLWHLPLWWNPAVAQSNLNFPLYLLSTTGFSLVLGWLYNTSGGNVMLIVTAHTCSNLAYGLQSAAIDPVYQWINVAVMAGSGLLVLVLTRGRIGYARDTTSERRRNRYVTVPEWRRRSQSGDR</sequence>
<keyword evidence="1" id="KW-0472">Membrane</keyword>
<feature type="transmembrane region" description="Helical" evidence="1">
    <location>
        <begin position="52"/>
        <end position="74"/>
    </location>
</feature>
<name>A0ABS4QHC5_9NOCA</name>
<dbReference type="Proteomes" id="UP001519325">
    <property type="component" value="Unassembled WGS sequence"/>
</dbReference>
<accession>A0ABS4QHC5</accession>
<protein>
    <submittedName>
        <fullName evidence="3">Membrane protease YdiL (CAAX protease family)</fullName>
    </submittedName>
</protein>
<evidence type="ECO:0000256" key="1">
    <source>
        <dbReference type="SAM" id="Phobius"/>
    </source>
</evidence>
<evidence type="ECO:0000313" key="4">
    <source>
        <dbReference type="Proteomes" id="UP001519325"/>
    </source>
</evidence>
<feature type="transmembrane region" description="Helical" evidence="1">
    <location>
        <begin position="128"/>
        <end position="148"/>
    </location>
</feature>
<gene>
    <name evidence="3" type="ORF">BJ987_003380</name>
</gene>
<feature type="transmembrane region" description="Helical" evidence="1">
    <location>
        <begin position="199"/>
        <end position="217"/>
    </location>
</feature>
<dbReference type="PANTHER" id="PTHR35797:SF1">
    <property type="entry name" value="PROTEASE"/>
    <property type="match status" value="1"/>
</dbReference>
<dbReference type="EMBL" id="JAGGMR010000001">
    <property type="protein sequence ID" value="MBP2190479.1"/>
    <property type="molecule type" value="Genomic_DNA"/>
</dbReference>
<evidence type="ECO:0000259" key="2">
    <source>
        <dbReference type="Pfam" id="PF02517"/>
    </source>
</evidence>
<dbReference type="GO" id="GO:0008233">
    <property type="term" value="F:peptidase activity"/>
    <property type="evidence" value="ECO:0007669"/>
    <property type="project" value="UniProtKB-KW"/>
</dbReference>
<dbReference type="GO" id="GO:0006508">
    <property type="term" value="P:proteolysis"/>
    <property type="evidence" value="ECO:0007669"/>
    <property type="project" value="UniProtKB-KW"/>
</dbReference>
<organism evidence="3 4">
    <name type="scientific">Nocardia goodfellowii</name>
    <dbReference type="NCBI Taxonomy" id="882446"/>
    <lineage>
        <taxon>Bacteria</taxon>
        <taxon>Bacillati</taxon>
        <taxon>Actinomycetota</taxon>
        <taxon>Actinomycetes</taxon>
        <taxon>Mycobacteriales</taxon>
        <taxon>Nocardiaceae</taxon>
        <taxon>Nocardia</taxon>
    </lineage>
</organism>
<keyword evidence="3" id="KW-0378">Hydrolase</keyword>
<keyword evidence="3" id="KW-0645">Protease</keyword>
<feature type="domain" description="CAAX prenyl protease 2/Lysostaphin resistance protein A-like" evidence="2">
    <location>
        <begin position="136"/>
        <end position="236"/>
    </location>
</feature>
<keyword evidence="4" id="KW-1185">Reference proteome</keyword>
<reference evidence="3 4" key="1">
    <citation type="submission" date="2021-03" db="EMBL/GenBank/DDBJ databases">
        <title>Sequencing the genomes of 1000 actinobacteria strains.</title>
        <authorList>
            <person name="Klenk H.-P."/>
        </authorList>
    </citation>
    <scope>NUCLEOTIDE SEQUENCE [LARGE SCALE GENOMIC DNA]</scope>
    <source>
        <strain evidence="3 4">DSM 45516</strain>
    </source>
</reference>
<comment type="caution">
    <text evidence="3">The sequence shown here is derived from an EMBL/GenBank/DDBJ whole genome shotgun (WGS) entry which is preliminary data.</text>
</comment>
<keyword evidence="1" id="KW-1133">Transmembrane helix</keyword>
<dbReference type="PANTHER" id="PTHR35797">
    <property type="entry name" value="PROTEASE-RELATED"/>
    <property type="match status" value="1"/>
</dbReference>
<dbReference type="Pfam" id="PF02517">
    <property type="entry name" value="Rce1-like"/>
    <property type="match status" value="1"/>
</dbReference>
<dbReference type="RefSeq" id="WP_209890661.1">
    <property type="nucleotide sequence ID" value="NZ_JAGGMR010000001.1"/>
</dbReference>
<feature type="transmembrane region" description="Helical" evidence="1">
    <location>
        <begin position="248"/>
        <end position="267"/>
    </location>
</feature>